<organism evidence="2 3">
    <name type="scientific">Alicyclobacillus cellulosilyticus</name>
    <dbReference type="NCBI Taxonomy" id="1003997"/>
    <lineage>
        <taxon>Bacteria</taxon>
        <taxon>Bacillati</taxon>
        <taxon>Bacillota</taxon>
        <taxon>Bacilli</taxon>
        <taxon>Bacillales</taxon>
        <taxon>Alicyclobacillaceae</taxon>
        <taxon>Alicyclobacillus</taxon>
    </lineage>
</organism>
<dbReference type="CDD" id="cd05228">
    <property type="entry name" value="AR_FR_like_1_SDR_e"/>
    <property type="match status" value="1"/>
</dbReference>
<dbReference type="Pfam" id="PF01370">
    <property type="entry name" value="Epimerase"/>
    <property type="match status" value="1"/>
</dbReference>
<dbReference type="NCBIfam" id="TIGR03466">
    <property type="entry name" value="HpnA"/>
    <property type="match status" value="1"/>
</dbReference>
<dbReference type="RefSeq" id="WP_188880935.1">
    <property type="nucleotide sequence ID" value="NZ_BMOY01000004.1"/>
</dbReference>
<keyword evidence="3" id="KW-1185">Reference proteome</keyword>
<dbReference type="GO" id="GO:0004029">
    <property type="term" value="F:aldehyde dehydrogenase (NAD+) activity"/>
    <property type="evidence" value="ECO:0007669"/>
    <property type="project" value="TreeGrafter"/>
</dbReference>
<protein>
    <submittedName>
        <fullName evidence="2">Dihydroflavonol-4-reductase</fullName>
    </submittedName>
</protein>
<name>A0A917NFZ9_9BACL</name>
<reference evidence="2" key="2">
    <citation type="submission" date="2020-09" db="EMBL/GenBank/DDBJ databases">
        <authorList>
            <person name="Sun Q."/>
            <person name="Ohkuma M."/>
        </authorList>
    </citation>
    <scope>NUCLEOTIDE SEQUENCE</scope>
    <source>
        <strain evidence="2">JCM 18487</strain>
    </source>
</reference>
<dbReference type="InterPro" id="IPR051783">
    <property type="entry name" value="NAD(P)-dependent_oxidoreduct"/>
</dbReference>
<dbReference type="InterPro" id="IPR036291">
    <property type="entry name" value="NAD(P)-bd_dom_sf"/>
</dbReference>
<reference evidence="2" key="1">
    <citation type="journal article" date="2014" name="Int. J. Syst. Evol. Microbiol.">
        <title>Complete genome sequence of Corynebacterium casei LMG S-19264T (=DSM 44701T), isolated from a smear-ripened cheese.</title>
        <authorList>
            <consortium name="US DOE Joint Genome Institute (JGI-PGF)"/>
            <person name="Walter F."/>
            <person name="Albersmeier A."/>
            <person name="Kalinowski J."/>
            <person name="Ruckert C."/>
        </authorList>
    </citation>
    <scope>NUCLEOTIDE SEQUENCE</scope>
    <source>
        <strain evidence="2">JCM 18487</strain>
    </source>
</reference>
<sequence length="346" mass="36893">MRALVTGGSGFIGFHVVRTLLSAGHSVRVLVRSREAARRLEPLGVEVVMGDLATGEGIGTAVAGCDAVFHVAAHYSLDRRDGPRMYAVNVEGTRRVLAAVRRAGGPRMVYTSSTATIGLRADGGPADESRFVDPASVRSAYKRSKILAENLVLDACREGMDIVIVNPSAPVGWGDVKPTPTGRIVLDAMKGRIPGYVETGLNVVSVGDVAAGHLLAWRHGQSGERYILGHQNMHLSEILQVVAELAGRRPPKLRIPFWVAWCAAVVDEFVVTPVRGGPARIPLAGVQLAKQPMYFTAEKAVRELGLPQTPVRQALAEAVAWFRTFRMHGAAGDVTEHAIPPAGGKG</sequence>
<dbReference type="Proteomes" id="UP000637695">
    <property type="component" value="Unassembled WGS sequence"/>
</dbReference>
<dbReference type="PANTHER" id="PTHR48079:SF6">
    <property type="entry name" value="NAD(P)-BINDING DOMAIN-CONTAINING PROTEIN-RELATED"/>
    <property type="match status" value="1"/>
</dbReference>
<gene>
    <name evidence="2" type="ORF">GCM10010885_04860</name>
</gene>
<dbReference type="SUPFAM" id="SSF51735">
    <property type="entry name" value="NAD(P)-binding Rossmann-fold domains"/>
    <property type="match status" value="1"/>
</dbReference>
<dbReference type="PANTHER" id="PTHR48079">
    <property type="entry name" value="PROTEIN YEEZ"/>
    <property type="match status" value="1"/>
</dbReference>
<evidence type="ECO:0000259" key="1">
    <source>
        <dbReference type="Pfam" id="PF01370"/>
    </source>
</evidence>
<dbReference type="AlphaFoldDB" id="A0A917NFZ9"/>
<dbReference type="GO" id="GO:0005737">
    <property type="term" value="C:cytoplasm"/>
    <property type="evidence" value="ECO:0007669"/>
    <property type="project" value="TreeGrafter"/>
</dbReference>
<dbReference type="Gene3D" id="3.40.50.720">
    <property type="entry name" value="NAD(P)-binding Rossmann-like Domain"/>
    <property type="match status" value="1"/>
</dbReference>
<dbReference type="InterPro" id="IPR001509">
    <property type="entry name" value="Epimerase_deHydtase"/>
</dbReference>
<evidence type="ECO:0000313" key="2">
    <source>
        <dbReference type="EMBL" id="GGI98300.1"/>
    </source>
</evidence>
<accession>A0A917NFZ9</accession>
<proteinExistence type="predicted"/>
<evidence type="ECO:0000313" key="3">
    <source>
        <dbReference type="Proteomes" id="UP000637695"/>
    </source>
</evidence>
<feature type="domain" description="NAD-dependent epimerase/dehydratase" evidence="1">
    <location>
        <begin position="3"/>
        <end position="229"/>
    </location>
</feature>
<dbReference type="InterPro" id="IPR017829">
    <property type="entry name" value="Hopanoid-assoc_sugar_epimerase"/>
</dbReference>
<comment type="caution">
    <text evidence="2">The sequence shown here is derived from an EMBL/GenBank/DDBJ whole genome shotgun (WGS) entry which is preliminary data.</text>
</comment>
<dbReference type="EMBL" id="BMOY01000004">
    <property type="protein sequence ID" value="GGI98300.1"/>
    <property type="molecule type" value="Genomic_DNA"/>
</dbReference>